<sequence length="104" mass="11882">MLNAQNYEGCSPLHVAGGQANSELFMFLLKQPKIDVNLRDNRKETPVFRTTGLSEEAINALLDTGKVNLCVKNKDGITPIDHVRIHFRLKNYYKVFYDRGLLDE</sequence>
<keyword evidence="4" id="KW-0528">Neurotoxin</keyword>
<dbReference type="InterPro" id="IPR002110">
    <property type="entry name" value="Ankyrin_rpt"/>
</dbReference>
<accession>A0A443Q7T6</accession>
<protein>
    <submittedName>
        <fullName evidence="7">Uncharacterized protein</fullName>
    </submittedName>
</protein>
<organism evidence="7 8">
    <name type="scientific">Dinothrombium tinctorium</name>
    <dbReference type="NCBI Taxonomy" id="1965070"/>
    <lineage>
        <taxon>Eukaryota</taxon>
        <taxon>Metazoa</taxon>
        <taxon>Ecdysozoa</taxon>
        <taxon>Arthropoda</taxon>
        <taxon>Chelicerata</taxon>
        <taxon>Arachnida</taxon>
        <taxon>Acari</taxon>
        <taxon>Acariformes</taxon>
        <taxon>Trombidiformes</taxon>
        <taxon>Prostigmata</taxon>
        <taxon>Anystina</taxon>
        <taxon>Parasitengona</taxon>
        <taxon>Trombidioidea</taxon>
        <taxon>Trombidiidae</taxon>
        <taxon>Dinothrombium</taxon>
    </lineage>
</organism>
<evidence type="ECO:0000256" key="5">
    <source>
        <dbReference type="ARBA" id="ARBA00023298"/>
    </source>
</evidence>
<keyword evidence="8" id="KW-1185">Reference proteome</keyword>
<dbReference type="GO" id="GO:0044218">
    <property type="term" value="C:other organism cell membrane"/>
    <property type="evidence" value="ECO:0007669"/>
    <property type="project" value="UniProtKB-KW"/>
</dbReference>
<evidence type="ECO:0000313" key="8">
    <source>
        <dbReference type="Proteomes" id="UP000285301"/>
    </source>
</evidence>
<gene>
    <name evidence="7" type="ORF">B4U79_18831</name>
</gene>
<keyword evidence="2" id="KW-0268">Exocytosis</keyword>
<dbReference type="GO" id="GO:0044231">
    <property type="term" value="C:host cell presynaptic membrane"/>
    <property type="evidence" value="ECO:0007669"/>
    <property type="project" value="UniProtKB-KW"/>
</dbReference>
<keyword evidence="4" id="KW-0638">Presynaptic neurotoxin</keyword>
<evidence type="ECO:0000313" key="7">
    <source>
        <dbReference type="EMBL" id="RWR99100.1"/>
    </source>
</evidence>
<comment type="caution">
    <text evidence="7">The sequence shown here is derived from an EMBL/GenBank/DDBJ whole genome shotgun (WGS) entry which is preliminary data.</text>
</comment>
<evidence type="ECO:0000256" key="1">
    <source>
        <dbReference type="ARBA" id="ARBA00004175"/>
    </source>
</evidence>
<dbReference type="OrthoDB" id="1893551at2759"/>
<evidence type="ECO:0000256" key="6">
    <source>
        <dbReference type="PROSITE-ProRule" id="PRU00023"/>
    </source>
</evidence>
<dbReference type="GO" id="GO:0006887">
    <property type="term" value="P:exocytosis"/>
    <property type="evidence" value="ECO:0007669"/>
    <property type="project" value="UniProtKB-KW"/>
</dbReference>
<dbReference type="PROSITE" id="PS50088">
    <property type="entry name" value="ANK_REPEAT"/>
    <property type="match status" value="1"/>
</dbReference>
<dbReference type="Pfam" id="PF00023">
    <property type="entry name" value="Ank"/>
    <property type="match status" value="1"/>
</dbReference>
<keyword evidence="4" id="KW-0800">Toxin</keyword>
<keyword evidence="3" id="KW-1052">Target cell membrane</keyword>
<evidence type="ECO:0000256" key="4">
    <source>
        <dbReference type="ARBA" id="ARBA00023028"/>
    </source>
</evidence>
<keyword evidence="6" id="KW-0040">ANK repeat</keyword>
<dbReference type="InterPro" id="IPR036770">
    <property type="entry name" value="Ankyrin_rpt-contain_sf"/>
</dbReference>
<reference evidence="7 8" key="1">
    <citation type="journal article" date="2018" name="Gigascience">
        <title>Genomes of trombidid mites reveal novel predicted allergens and laterally-transferred genes associated with secondary metabolism.</title>
        <authorList>
            <person name="Dong X."/>
            <person name="Chaisiri K."/>
            <person name="Xia D."/>
            <person name="Armstrong S.D."/>
            <person name="Fang Y."/>
            <person name="Donnelly M.J."/>
            <person name="Kadowaki T."/>
            <person name="McGarry J.W."/>
            <person name="Darby A.C."/>
            <person name="Makepeace B.L."/>
        </authorList>
    </citation>
    <scope>NUCLEOTIDE SEQUENCE [LARGE SCALE GENOMIC DNA]</scope>
    <source>
        <strain evidence="7">UoL-WK</strain>
    </source>
</reference>
<dbReference type="EMBL" id="NCKU01016905">
    <property type="protein sequence ID" value="RWR99100.1"/>
    <property type="molecule type" value="Genomic_DNA"/>
</dbReference>
<dbReference type="Proteomes" id="UP000285301">
    <property type="component" value="Unassembled WGS sequence"/>
</dbReference>
<evidence type="ECO:0000256" key="3">
    <source>
        <dbReference type="ARBA" id="ARBA00022537"/>
    </source>
</evidence>
<comment type="subcellular location">
    <subcellularLocation>
        <location evidence="1">Target cell membrane</location>
    </subcellularLocation>
</comment>
<dbReference type="SUPFAM" id="SSF48403">
    <property type="entry name" value="Ankyrin repeat"/>
    <property type="match status" value="1"/>
</dbReference>
<evidence type="ECO:0000256" key="2">
    <source>
        <dbReference type="ARBA" id="ARBA00022483"/>
    </source>
</evidence>
<keyword evidence="5" id="KW-0472">Membrane</keyword>
<feature type="repeat" description="ANK" evidence="6">
    <location>
        <begin position="8"/>
        <end position="41"/>
    </location>
</feature>
<proteinExistence type="predicted"/>
<dbReference type="AlphaFoldDB" id="A0A443Q7T6"/>
<name>A0A443Q7T6_9ACAR</name>
<keyword evidence="5" id="KW-1053">Target membrane</keyword>
<dbReference type="Gene3D" id="1.25.40.20">
    <property type="entry name" value="Ankyrin repeat-containing domain"/>
    <property type="match status" value="1"/>
</dbReference>